<evidence type="ECO:0000313" key="9">
    <source>
        <dbReference type="EMBL" id="VEA71329.1"/>
    </source>
</evidence>
<keyword evidence="3 8" id="KW-1003">Cell membrane</keyword>
<dbReference type="FunFam" id="1.10.3860.10:FF:000001">
    <property type="entry name" value="C4-dicarboxylate transport protein"/>
    <property type="match status" value="1"/>
</dbReference>
<keyword evidence="8" id="KW-0997">Cell inner membrane</keyword>
<dbReference type="GO" id="GO:0005280">
    <property type="term" value="F:amino acid:proton symporter activity"/>
    <property type="evidence" value="ECO:0007669"/>
    <property type="project" value="UniProtKB-UniRule"/>
</dbReference>
<dbReference type="NCBIfam" id="NF008440">
    <property type="entry name" value="PRK11283.1"/>
    <property type="match status" value="1"/>
</dbReference>
<accession>A0A447QMU6</accession>
<dbReference type="GO" id="GO:0005886">
    <property type="term" value="C:plasma membrane"/>
    <property type="evidence" value="ECO:0007669"/>
    <property type="project" value="UniProtKB-SubCell"/>
</dbReference>
<evidence type="ECO:0000313" key="10">
    <source>
        <dbReference type="Proteomes" id="UP000271603"/>
    </source>
</evidence>
<dbReference type="Proteomes" id="UP000271603">
    <property type="component" value="Chromosome"/>
</dbReference>
<evidence type="ECO:0000256" key="8">
    <source>
        <dbReference type="HAMAP-Rule" id="MF_02063"/>
    </source>
</evidence>
<dbReference type="InterPro" id="IPR018107">
    <property type="entry name" value="Na-dicarboxylate_symporter_CS"/>
</dbReference>
<evidence type="ECO:0000256" key="3">
    <source>
        <dbReference type="ARBA" id="ARBA00022475"/>
    </source>
</evidence>
<dbReference type="Gene3D" id="1.10.3860.10">
    <property type="entry name" value="Sodium:dicarboxylate symporter"/>
    <property type="match status" value="1"/>
</dbReference>
<feature type="transmembrane region" description="Helical" evidence="8">
    <location>
        <begin position="166"/>
        <end position="183"/>
    </location>
</feature>
<comment type="function">
    <text evidence="8">Catalyzes the proton-dependent transport of glutamate and aspartate.</text>
</comment>
<keyword evidence="4 8" id="KW-0812">Transmembrane</keyword>
<organism evidence="9 10">
    <name type="scientific">Serratia rubidaea</name>
    <name type="common">Serratia marinorubra</name>
    <dbReference type="NCBI Taxonomy" id="61652"/>
    <lineage>
        <taxon>Bacteria</taxon>
        <taxon>Pseudomonadati</taxon>
        <taxon>Pseudomonadota</taxon>
        <taxon>Gammaproteobacteria</taxon>
        <taxon>Enterobacterales</taxon>
        <taxon>Yersiniaceae</taxon>
        <taxon>Serratia</taxon>
    </lineage>
</organism>
<feature type="transmembrane region" description="Helical" evidence="8">
    <location>
        <begin position="239"/>
        <end position="259"/>
    </location>
</feature>
<feature type="transmembrane region" description="Helical" evidence="8">
    <location>
        <begin position="53"/>
        <end position="78"/>
    </location>
</feature>
<feature type="transmembrane region" description="Helical" evidence="8">
    <location>
        <begin position="397"/>
        <end position="415"/>
    </location>
</feature>
<feature type="transmembrane region" description="Helical" evidence="8">
    <location>
        <begin position="90"/>
        <end position="112"/>
    </location>
</feature>
<dbReference type="InterPro" id="IPR001991">
    <property type="entry name" value="Na-dicarboxylate_symporter"/>
</dbReference>
<dbReference type="PANTHER" id="PTHR42865:SF7">
    <property type="entry name" value="PROTON_GLUTAMATE-ASPARTATE SYMPORTER"/>
    <property type="match status" value="1"/>
</dbReference>
<reference evidence="9 10" key="1">
    <citation type="submission" date="2018-12" db="EMBL/GenBank/DDBJ databases">
        <authorList>
            <consortium name="Pathogen Informatics"/>
        </authorList>
    </citation>
    <scope>NUCLEOTIDE SEQUENCE [LARGE SCALE GENOMIC DNA]</scope>
    <source>
        <strain evidence="9 10">NCTC9419</strain>
    </source>
</reference>
<evidence type="ECO:0000256" key="1">
    <source>
        <dbReference type="ARBA" id="ARBA00004651"/>
    </source>
</evidence>
<dbReference type="EMBL" id="LR134155">
    <property type="protein sequence ID" value="VEA71329.1"/>
    <property type="molecule type" value="Genomic_DNA"/>
</dbReference>
<dbReference type="PRINTS" id="PR00173">
    <property type="entry name" value="EDTRNSPORT"/>
</dbReference>
<evidence type="ECO:0000256" key="2">
    <source>
        <dbReference type="ARBA" id="ARBA00022448"/>
    </source>
</evidence>
<comment type="similarity">
    <text evidence="8">Belongs to the dicarboxylate/amino acid:cation symporter (DAACS) (TC 2.A.23) family. GltP subfamily.</text>
</comment>
<keyword evidence="5 8" id="KW-0769">Symport</keyword>
<dbReference type="PROSITE" id="PS00714">
    <property type="entry name" value="NA_DICARBOXYL_SYMP_2"/>
    <property type="match status" value="1"/>
</dbReference>
<proteinExistence type="inferred from homology"/>
<keyword evidence="7 8" id="KW-0472">Membrane</keyword>
<dbReference type="InterPro" id="IPR036458">
    <property type="entry name" value="Na:dicarbo_symporter_sf"/>
</dbReference>
<evidence type="ECO:0000256" key="6">
    <source>
        <dbReference type="ARBA" id="ARBA00022989"/>
    </source>
</evidence>
<feature type="transmembrane region" description="Helical" evidence="8">
    <location>
        <begin position="368"/>
        <end position="391"/>
    </location>
</feature>
<keyword evidence="2 8" id="KW-0813">Transport</keyword>
<protein>
    <recommendedName>
        <fullName evidence="8">Proton/glutamate-aspartate symporter</fullName>
    </recommendedName>
</protein>
<sequence>MRTFLGMRSVKISLAWQILIALFLGVAVGAILHNQTESREWFVNNILSPAGNIFISLIKMIVVPIVISTLVVGIAGVGDAKKLGRIGLKTILYFEVITTIAIVVGLTLANVFQPGHGIDMSTLTTVDISQYEKTTEQVQSGSHSLVSTILSLIPSNVFASMAKGDMLPIIFFSVLFGLGLSSLPKETKEPLLNVFKAVSETMFKVTHMIMRYAPVGVFGLIAVTVANFGFASLLPLAKLVLLVYVAIVFFALVVLGTVARMCKLRIWTLIRILKDELILAYSTASSETVLPRIIEKMEAYGAPKSITSFVVPTGYSFNLDGSTLYQSIAAIFIAQLYGIELSIGQEIVLVLTLMVTSKGIAGVPGVSFVVLLATLGSVGIPLEGLAFIAGVDRILDMARTALNVVGNALAVLVVAKWERQFDRSKALAYEKEFLSGKVKTARQS</sequence>
<dbReference type="STRING" id="61652.AXX16_0240"/>
<dbReference type="GO" id="GO:0006835">
    <property type="term" value="P:dicarboxylic acid transport"/>
    <property type="evidence" value="ECO:0007669"/>
    <property type="project" value="InterPro"/>
</dbReference>
<dbReference type="Pfam" id="PF00375">
    <property type="entry name" value="SDF"/>
    <property type="match status" value="1"/>
</dbReference>
<evidence type="ECO:0000256" key="7">
    <source>
        <dbReference type="ARBA" id="ARBA00023136"/>
    </source>
</evidence>
<feature type="transmembrane region" description="Helical" evidence="8">
    <location>
        <begin position="212"/>
        <end position="233"/>
    </location>
</feature>
<keyword evidence="6 8" id="KW-1133">Transmembrane helix</keyword>
<evidence type="ECO:0000256" key="5">
    <source>
        <dbReference type="ARBA" id="ARBA00022847"/>
    </source>
</evidence>
<dbReference type="InterPro" id="IPR034703">
    <property type="entry name" value="GltP"/>
</dbReference>
<comment type="subcellular location">
    <subcellularLocation>
        <location evidence="8">Cell inner membrane</location>
        <topology evidence="8">Multi-pass membrane protein</topology>
    </subcellularLocation>
    <subcellularLocation>
        <location evidence="1">Cell membrane</location>
        <topology evidence="1">Multi-pass membrane protein</topology>
    </subcellularLocation>
</comment>
<dbReference type="AlphaFoldDB" id="A0A447QMU6"/>
<gene>
    <name evidence="8 9" type="primary">gltP</name>
    <name evidence="9" type="ORF">NCTC9419_02880</name>
</gene>
<name>A0A447QMU6_SERRU</name>
<dbReference type="HAMAP" id="MF_02063">
    <property type="entry name" value="GltP_subfam"/>
    <property type="match status" value="1"/>
</dbReference>
<evidence type="ECO:0000256" key="4">
    <source>
        <dbReference type="ARBA" id="ARBA00022692"/>
    </source>
</evidence>
<keyword evidence="8" id="KW-0029">Amino-acid transport</keyword>
<dbReference type="SUPFAM" id="SSF118215">
    <property type="entry name" value="Proton glutamate symport protein"/>
    <property type="match status" value="1"/>
</dbReference>
<dbReference type="PANTHER" id="PTHR42865">
    <property type="entry name" value="PROTON/GLUTAMATE-ASPARTATE SYMPORTER"/>
    <property type="match status" value="1"/>
</dbReference>